<dbReference type="AlphaFoldDB" id="A0A6S6WVT5"/>
<dbReference type="EMBL" id="CADCXY010000007">
    <property type="protein sequence ID" value="CAB0151871.1"/>
    <property type="molecule type" value="Genomic_DNA"/>
</dbReference>
<proteinExistence type="predicted"/>
<evidence type="ECO:0000313" key="1">
    <source>
        <dbReference type="EMBL" id="CAB0151871.1"/>
    </source>
</evidence>
<organism evidence="1 2">
    <name type="scientific">Pseudidiomarina piscicola</name>
    <dbReference type="NCBI Taxonomy" id="2614830"/>
    <lineage>
        <taxon>Bacteria</taxon>
        <taxon>Pseudomonadati</taxon>
        <taxon>Pseudomonadota</taxon>
        <taxon>Gammaproteobacteria</taxon>
        <taxon>Alteromonadales</taxon>
        <taxon>Idiomarinaceae</taxon>
        <taxon>Pseudidiomarina</taxon>
    </lineage>
</organism>
<sequence>MNIEAILQDPAAVYDKPTDLLKDSRLSDEQKLKVLEQWEYDAEELLVATEENMPGPEDTQLDDILAAKQQLKDA</sequence>
<protein>
    <submittedName>
        <fullName evidence="1">Uncharacterized protein</fullName>
    </submittedName>
</protein>
<keyword evidence="2" id="KW-1185">Reference proteome</keyword>
<evidence type="ECO:0000313" key="2">
    <source>
        <dbReference type="Proteomes" id="UP000481517"/>
    </source>
</evidence>
<gene>
    <name evidence="1" type="ORF">PSI9734_02231</name>
</gene>
<dbReference type="RefSeq" id="WP_173921194.1">
    <property type="nucleotide sequence ID" value="NZ_CADCXY010000007.1"/>
</dbReference>
<accession>A0A6S6WVT5</accession>
<name>A0A6S6WVT5_9GAMM</name>
<dbReference type="Proteomes" id="UP000481517">
    <property type="component" value="Unassembled WGS sequence"/>
</dbReference>
<reference evidence="1 2" key="1">
    <citation type="submission" date="2020-02" db="EMBL/GenBank/DDBJ databases">
        <authorList>
            <person name="Rodrigo-Torres L."/>
            <person name="Arahal R. D."/>
            <person name="Lucena T."/>
        </authorList>
    </citation>
    <scope>NUCLEOTIDE SEQUENCE [LARGE SCALE GENOMIC DNA]</scope>
    <source>
        <strain evidence="1 2">CECT 9734</strain>
    </source>
</reference>